<feature type="transmembrane region" description="Helical" evidence="1">
    <location>
        <begin position="87"/>
        <end position="108"/>
    </location>
</feature>
<keyword evidence="1" id="KW-1133">Transmembrane helix</keyword>
<keyword evidence="1" id="KW-0472">Membrane</keyword>
<dbReference type="PANTHER" id="PTHR34978">
    <property type="entry name" value="POSSIBLE SENSOR-TRANSDUCER PROTEIN BLAR"/>
    <property type="match status" value="1"/>
</dbReference>
<organism evidence="3 4">
    <name type="scientific">Mucilaginibacter antarcticus</name>
    <dbReference type="NCBI Taxonomy" id="1855725"/>
    <lineage>
        <taxon>Bacteria</taxon>
        <taxon>Pseudomonadati</taxon>
        <taxon>Bacteroidota</taxon>
        <taxon>Sphingobacteriia</taxon>
        <taxon>Sphingobacteriales</taxon>
        <taxon>Sphingobacteriaceae</taxon>
        <taxon>Mucilaginibacter</taxon>
    </lineage>
</organism>
<keyword evidence="4" id="KW-1185">Reference proteome</keyword>
<keyword evidence="1" id="KW-0812">Transmembrane</keyword>
<dbReference type="Proteomes" id="UP001597601">
    <property type="component" value="Unassembled WGS sequence"/>
</dbReference>
<comment type="caution">
    <text evidence="3">The sequence shown here is derived from an EMBL/GenBank/DDBJ whole genome shotgun (WGS) entry which is preliminary data.</text>
</comment>
<dbReference type="PANTHER" id="PTHR34978:SF3">
    <property type="entry name" value="SLR0241 PROTEIN"/>
    <property type="match status" value="1"/>
</dbReference>
<gene>
    <name evidence="3" type="ORF">ACFSYC_04740</name>
</gene>
<evidence type="ECO:0000256" key="1">
    <source>
        <dbReference type="SAM" id="Phobius"/>
    </source>
</evidence>
<sequence length="553" mass="62743">MPALFIFLLKVNLALIIFCLGYYLVLRKLTFYTLNRIYLVGAIVLSSVYPLIDVNDLLAGHQEIAAPVQVIAINWQASQQIMEQPAYWLWAIILFWLGAAVFAMRLLIQFLSLYKLYRKSTPAVIQQYSVRVTDADISPFSFWKNIYLNPGNIEAADLNSVLEHEHVHVKQWHTLDILLTEFSVIFYWFNPGVWLMKRAVRENIEFITDRKVLQKGTDTKAYQYSLLHVSIAGTTTVGISNHFNFSTLKKRIKMMNTKKSSNLNLTRYAVLVPMVVVLLMVFSFSKAELIKNNREQLTEFISETVNIKPTEPKKDEMIAPAAKRSKIKYQTSKDTTKIESKVQFLSIKGINLPIGVPYAFFPKNDNKAADTVIKTVPTRWEYRPDSATIIINGKVATQEELAKLAPNIKDIHIQQANGPAQKVVGLKVNGELKFVQQPVSFSFSYNNDNDTTFRASKIKANQNVNLKEFAANPTVTYSYTAKSNLNNNRSEATTIAGKLTIIDGEEATEKQMKKLPASEIEKIQVKDANKEMTDQYGDKAKNGVVFITTKKNK</sequence>
<dbReference type="InterPro" id="IPR052173">
    <property type="entry name" value="Beta-lactam_resp_regulator"/>
</dbReference>
<feature type="domain" description="Peptidase M56" evidence="2">
    <location>
        <begin position="152"/>
        <end position="255"/>
    </location>
</feature>
<dbReference type="EMBL" id="JBHUON010000003">
    <property type="protein sequence ID" value="MFD2863988.1"/>
    <property type="molecule type" value="Genomic_DNA"/>
</dbReference>
<name>A0ABW5XMQ1_9SPHI</name>
<evidence type="ECO:0000313" key="3">
    <source>
        <dbReference type="EMBL" id="MFD2863988.1"/>
    </source>
</evidence>
<proteinExistence type="predicted"/>
<evidence type="ECO:0000259" key="2">
    <source>
        <dbReference type="Pfam" id="PF05569"/>
    </source>
</evidence>
<accession>A0ABW5XMQ1</accession>
<evidence type="ECO:0000313" key="4">
    <source>
        <dbReference type="Proteomes" id="UP001597601"/>
    </source>
</evidence>
<feature type="transmembrane region" description="Helical" evidence="1">
    <location>
        <begin position="37"/>
        <end position="52"/>
    </location>
</feature>
<dbReference type="Pfam" id="PF05569">
    <property type="entry name" value="Peptidase_M56"/>
    <property type="match status" value="1"/>
</dbReference>
<feature type="transmembrane region" description="Helical" evidence="1">
    <location>
        <begin position="6"/>
        <end position="25"/>
    </location>
</feature>
<reference evidence="4" key="1">
    <citation type="journal article" date="2019" name="Int. J. Syst. Evol. Microbiol.">
        <title>The Global Catalogue of Microorganisms (GCM) 10K type strain sequencing project: providing services to taxonomists for standard genome sequencing and annotation.</title>
        <authorList>
            <consortium name="The Broad Institute Genomics Platform"/>
            <consortium name="The Broad Institute Genome Sequencing Center for Infectious Disease"/>
            <person name="Wu L."/>
            <person name="Ma J."/>
        </authorList>
    </citation>
    <scope>NUCLEOTIDE SEQUENCE [LARGE SCALE GENOMIC DNA]</scope>
    <source>
        <strain evidence="4">KCTC 52232</strain>
    </source>
</reference>
<dbReference type="RefSeq" id="WP_377124060.1">
    <property type="nucleotide sequence ID" value="NZ_JBHUON010000003.1"/>
</dbReference>
<dbReference type="InterPro" id="IPR008756">
    <property type="entry name" value="Peptidase_M56"/>
</dbReference>
<feature type="transmembrane region" description="Helical" evidence="1">
    <location>
        <begin position="265"/>
        <end position="284"/>
    </location>
</feature>
<protein>
    <submittedName>
        <fullName evidence="3">M56 family metallopeptidase</fullName>
    </submittedName>
</protein>
<dbReference type="CDD" id="cd07341">
    <property type="entry name" value="M56_BlaR1_MecR1_like"/>
    <property type="match status" value="1"/>
</dbReference>